<evidence type="ECO:0000259" key="2">
    <source>
        <dbReference type="Pfam" id="PF01266"/>
    </source>
</evidence>
<dbReference type="OrthoDB" id="8713780at2"/>
<dbReference type="PANTHER" id="PTHR13847">
    <property type="entry name" value="SARCOSINE DEHYDROGENASE-RELATED"/>
    <property type="match status" value="1"/>
</dbReference>
<evidence type="ECO:0000313" key="3">
    <source>
        <dbReference type="EMBL" id="KLU21909.1"/>
    </source>
</evidence>
<reference evidence="3 4" key="1">
    <citation type="journal article" date="2015" name="Genome Announc.">
        <title>Draft Genome Sequence of Burkholderia sp. Strain PML1(12), an Ectomycorrhizosphere-Inhabiting Bacterium with Effective Mineral-Weathering Ability.</title>
        <authorList>
            <person name="Uroz S."/>
            <person name="Oger P."/>
        </authorList>
    </citation>
    <scope>NUCLEOTIDE SEQUENCE [LARGE SCALE GENOMIC DNA]</scope>
    <source>
        <strain evidence="4">PML1(12)</strain>
    </source>
</reference>
<dbReference type="SUPFAM" id="SSF51905">
    <property type="entry name" value="FAD/NAD(P)-binding domain"/>
    <property type="match status" value="1"/>
</dbReference>
<dbReference type="PATRIC" id="fig|908627.4.peg.7496"/>
<comment type="caution">
    <text evidence="3">The sequence shown here is derived from an EMBL/GenBank/DDBJ whole genome shotgun (WGS) entry which is preliminary data.</text>
</comment>
<keyword evidence="4" id="KW-1185">Reference proteome</keyword>
<dbReference type="RefSeq" id="WP_047896515.1">
    <property type="nucleotide sequence ID" value="NZ_AEJF01000196.1"/>
</dbReference>
<dbReference type="InterPro" id="IPR036188">
    <property type="entry name" value="FAD/NAD-bd_sf"/>
</dbReference>
<name>A0A0J1CMY7_9BURK</name>
<dbReference type="AlphaFoldDB" id="A0A0J1CMY7"/>
<dbReference type="PANTHER" id="PTHR13847:SF287">
    <property type="entry name" value="FAD-DEPENDENT OXIDOREDUCTASE DOMAIN-CONTAINING PROTEIN 1"/>
    <property type="match status" value="1"/>
</dbReference>
<gene>
    <name evidence="3" type="ORF">EOS_33540</name>
</gene>
<feature type="domain" description="FAD dependent oxidoreductase" evidence="2">
    <location>
        <begin position="7"/>
        <end position="354"/>
    </location>
</feature>
<dbReference type="GO" id="GO:0005737">
    <property type="term" value="C:cytoplasm"/>
    <property type="evidence" value="ECO:0007669"/>
    <property type="project" value="TreeGrafter"/>
</dbReference>
<evidence type="ECO:0000256" key="1">
    <source>
        <dbReference type="ARBA" id="ARBA00023002"/>
    </source>
</evidence>
<dbReference type="Gene3D" id="3.50.50.60">
    <property type="entry name" value="FAD/NAD(P)-binding domain"/>
    <property type="match status" value="1"/>
</dbReference>
<proteinExistence type="predicted"/>
<dbReference type="Proteomes" id="UP000035963">
    <property type="component" value="Unassembled WGS sequence"/>
</dbReference>
<protein>
    <submittedName>
        <fullName evidence="3">FAD-dependent oxidoreductase</fullName>
    </submittedName>
</protein>
<accession>A0A0J1CMY7</accession>
<dbReference type="EMBL" id="AEJF01000196">
    <property type="protein sequence ID" value="KLU21909.1"/>
    <property type="molecule type" value="Genomic_DNA"/>
</dbReference>
<keyword evidence="1" id="KW-0560">Oxidoreductase</keyword>
<dbReference type="Gene3D" id="3.30.9.10">
    <property type="entry name" value="D-Amino Acid Oxidase, subunit A, domain 2"/>
    <property type="match status" value="1"/>
</dbReference>
<organism evidence="3 4">
    <name type="scientific">Caballeronia mineralivorans PML1(12)</name>
    <dbReference type="NCBI Taxonomy" id="908627"/>
    <lineage>
        <taxon>Bacteria</taxon>
        <taxon>Pseudomonadati</taxon>
        <taxon>Pseudomonadota</taxon>
        <taxon>Betaproteobacteria</taxon>
        <taxon>Burkholderiales</taxon>
        <taxon>Burkholderiaceae</taxon>
        <taxon>Caballeronia</taxon>
    </lineage>
</organism>
<sequence length="375" mass="39565">MNATVFDVAVIGGGLHGLSIALNLSRAGMRVVVLERAWVGRHASGATAAGVRTLNRDLGELDLALESMDMWHNMAAIVGDDCGFNAHGQICVADDISNFGKLQDRVSMLRALGYTHEEIIDPRELRQLVPMMSAQCLGASIARNNGAADPHRTIAAFRRSAQAAGAVIREGFGVQRIERHGQDWSLETGIVGVPPVVAPIVVNAAGAWSGRIAAMVGDIIPLKTRASMMMVTERLAPMLKPVVSHMGRSLSFKQSDQGTLVIGGGLQGLSNLDLETSTVRLGTLAKGARAATDLFSCVSDIRIVRTWAGLEAQTDDKLPVIGAAINASGVFHAFGYSGHGFELVPVVGAAITDLIVHGSTRRAISNLTPGRLIVS</sequence>
<dbReference type="GO" id="GO:0016491">
    <property type="term" value="F:oxidoreductase activity"/>
    <property type="evidence" value="ECO:0007669"/>
    <property type="project" value="UniProtKB-KW"/>
</dbReference>
<dbReference type="Pfam" id="PF01266">
    <property type="entry name" value="DAO"/>
    <property type="match status" value="1"/>
</dbReference>
<dbReference type="InterPro" id="IPR006076">
    <property type="entry name" value="FAD-dep_OxRdtase"/>
</dbReference>
<evidence type="ECO:0000313" key="4">
    <source>
        <dbReference type="Proteomes" id="UP000035963"/>
    </source>
</evidence>